<dbReference type="Proteomes" id="UP001362999">
    <property type="component" value="Unassembled WGS sequence"/>
</dbReference>
<dbReference type="AlphaFoldDB" id="A0AAW0CIP2"/>
<dbReference type="Gene3D" id="3.40.50.11350">
    <property type="match status" value="1"/>
</dbReference>
<keyword evidence="2" id="KW-1185">Reference proteome</keyword>
<gene>
    <name evidence="1" type="ORF">R3P38DRAFT_2614412</name>
</gene>
<sequence>MIPRFPSSYVRVSLVGLALLTIFWIVLAHRGNPKPWTAFPLLVVDPLAQELGHPTFPEIRFHERNLPQHVKPSLLAKGLLPQRLYFHRPRRPRYLYFAPKTSGLGWNNLLQEQLLNTHLAYLSQRAYVFSDHIPGDHAPFPDKLSTGARHQLHIPMNAFITGPTAGGPLSTDGSDRLARRAVSEEWWDIVCPPSQRVVVGFHQTMWELGLDEWSEAHDTMALWARKLRDIKAPCVSVEGGSPWNVNYPNLISLWPSYSTSPVLTAFAWSPLITAALFRNFRILSPSPPPPSVFPVTTKPYRFQSFAPYRPSTPPIYGLLGVHIRRGDFAHHCSGLADIGLEYNAWNQLGSPGITTRPTRYNSTLPPGFTWPVLPDHLDVPGGQSRKSAIFTHCWPTVDSMRSRIKSIRDEAASGKSFSPQTLRRIYMATDGSAEWVESMTELLRADGWEVSSSLDMDLSFEEYAVSQAVDMAVLTAAESFIGAGFSSLTSNVVQLRLAGGRQPGTIHFW</sequence>
<name>A0AAW0CIP2_9AGAR</name>
<organism evidence="1 2">
    <name type="scientific">Favolaschia claudopus</name>
    <dbReference type="NCBI Taxonomy" id="2862362"/>
    <lineage>
        <taxon>Eukaryota</taxon>
        <taxon>Fungi</taxon>
        <taxon>Dikarya</taxon>
        <taxon>Basidiomycota</taxon>
        <taxon>Agaricomycotina</taxon>
        <taxon>Agaricomycetes</taxon>
        <taxon>Agaricomycetidae</taxon>
        <taxon>Agaricales</taxon>
        <taxon>Marasmiineae</taxon>
        <taxon>Mycenaceae</taxon>
        <taxon>Favolaschia</taxon>
    </lineage>
</organism>
<protein>
    <submittedName>
        <fullName evidence="1">SH3 and PX-domain-containing 3</fullName>
    </submittedName>
</protein>
<comment type="caution">
    <text evidence="1">The sequence shown here is derived from an EMBL/GenBank/DDBJ whole genome shotgun (WGS) entry which is preliminary data.</text>
</comment>
<accession>A0AAW0CIP2</accession>
<dbReference type="CDD" id="cd11296">
    <property type="entry name" value="O-FucT_like"/>
    <property type="match status" value="1"/>
</dbReference>
<evidence type="ECO:0000313" key="1">
    <source>
        <dbReference type="EMBL" id="KAK7039800.1"/>
    </source>
</evidence>
<evidence type="ECO:0000313" key="2">
    <source>
        <dbReference type="Proteomes" id="UP001362999"/>
    </source>
</evidence>
<reference evidence="1 2" key="1">
    <citation type="journal article" date="2024" name="J Genomics">
        <title>Draft genome sequencing and assembly of Favolaschia claudopus CIRM-BRFM 2984 isolated from oak limbs.</title>
        <authorList>
            <person name="Navarro D."/>
            <person name="Drula E."/>
            <person name="Chaduli D."/>
            <person name="Cazenave R."/>
            <person name="Ahrendt S."/>
            <person name="Wang J."/>
            <person name="Lipzen A."/>
            <person name="Daum C."/>
            <person name="Barry K."/>
            <person name="Grigoriev I.V."/>
            <person name="Favel A."/>
            <person name="Rosso M.N."/>
            <person name="Martin F."/>
        </authorList>
    </citation>
    <scope>NUCLEOTIDE SEQUENCE [LARGE SCALE GENOMIC DNA]</scope>
    <source>
        <strain evidence="1 2">CIRM-BRFM 2984</strain>
    </source>
</reference>
<proteinExistence type="predicted"/>
<dbReference type="EMBL" id="JAWWNJ010000016">
    <property type="protein sequence ID" value="KAK7039800.1"/>
    <property type="molecule type" value="Genomic_DNA"/>
</dbReference>